<reference evidence="2" key="1">
    <citation type="submission" date="2017-09" db="EMBL/GenBank/DDBJ databases">
        <title>Depth-based differentiation of microbial function through sediment-hosted aquifers and enrichment of novel symbionts in the deep terrestrial subsurface.</title>
        <authorList>
            <person name="Probst A.J."/>
            <person name="Ladd B."/>
            <person name="Jarett J.K."/>
            <person name="Geller-Mcgrath D.E."/>
            <person name="Sieber C.M.K."/>
            <person name="Emerson J.B."/>
            <person name="Anantharaman K."/>
            <person name="Thomas B.C."/>
            <person name="Malmstrom R."/>
            <person name="Stieglmeier M."/>
            <person name="Klingl A."/>
            <person name="Woyke T."/>
            <person name="Ryan C.M."/>
            <person name="Banfield J.F."/>
        </authorList>
    </citation>
    <scope>NUCLEOTIDE SEQUENCE [LARGE SCALE GENOMIC DNA]</scope>
</reference>
<evidence type="ECO:0000313" key="1">
    <source>
        <dbReference type="EMBL" id="PIT86282.1"/>
    </source>
</evidence>
<dbReference type="EMBL" id="PFBZ01000177">
    <property type="protein sequence ID" value="PIT86282.1"/>
    <property type="molecule type" value="Genomic_DNA"/>
</dbReference>
<dbReference type="AlphaFoldDB" id="A0A2M6W0C9"/>
<accession>A0A2M6W0C9</accession>
<organism evidence="1 2">
    <name type="scientific">Candidatus Magasanikbacteria bacterium CG10_big_fil_rev_8_21_14_0_10_43_6</name>
    <dbReference type="NCBI Taxonomy" id="1974650"/>
    <lineage>
        <taxon>Bacteria</taxon>
        <taxon>Candidatus Magasanikiibacteriota</taxon>
    </lineage>
</organism>
<gene>
    <name evidence="1" type="ORF">COU33_04070</name>
</gene>
<sequence length="177" mass="20134">MIASLLILKFAAGPKRKEIKEVPNYILEHIPLYDVDAIDSIKVTSGKDRNKGLELVAYIPKLILAPIIIAIENNTQPNQSDETSTWSEISTFVKEPLTDQRDAITIEWSFLTAEPSFVHQFYVQELEKKNIEITENTRGRKIKQLRFENDVLAGSLQIQDDPNTPGTDYVVLDFFTP</sequence>
<evidence type="ECO:0000313" key="2">
    <source>
        <dbReference type="Proteomes" id="UP000229362"/>
    </source>
</evidence>
<dbReference type="Proteomes" id="UP000229362">
    <property type="component" value="Unassembled WGS sequence"/>
</dbReference>
<proteinExistence type="predicted"/>
<comment type="caution">
    <text evidence="1">The sequence shown here is derived from an EMBL/GenBank/DDBJ whole genome shotgun (WGS) entry which is preliminary data.</text>
</comment>
<name>A0A2M6W0C9_9BACT</name>
<protein>
    <submittedName>
        <fullName evidence="1">Uncharacterized protein</fullName>
    </submittedName>
</protein>